<dbReference type="Pfam" id="PF00561">
    <property type="entry name" value="Abhydrolase_1"/>
    <property type="match status" value="1"/>
</dbReference>
<name>A0A316V8N5_9BASI</name>
<reference evidence="2 3" key="1">
    <citation type="journal article" date="2018" name="Mol. Biol. Evol.">
        <title>Broad Genomic Sampling Reveals a Smut Pathogenic Ancestry of the Fungal Clade Ustilaginomycotina.</title>
        <authorList>
            <person name="Kijpornyongpan T."/>
            <person name="Mondo S.J."/>
            <person name="Barry K."/>
            <person name="Sandor L."/>
            <person name="Lee J."/>
            <person name="Lipzen A."/>
            <person name="Pangilinan J."/>
            <person name="LaButti K."/>
            <person name="Hainaut M."/>
            <person name="Henrissat B."/>
            <person name="Grigoriev I.V."/>
            <person name="Spatafora J.W."/>
            <person name="Aime M.C."/>
        </authorList>
    </citation>
    <scope>NUCLEOTIDE SEQUENCE [LARGE SCALE GENOMIC DNA]</scope>
    <source>
        <strain evidence="2 3">MCA 3882</strain>
    </source>
</reference>
<dbReference type="OrthoDB" id="19657at2759"/>
<dbReference type="InParanoid" id="A0A316V8N5"/>
<dbReference type="SUPFAM" id="SSF53474">
    <property type="entry name" value="alpha/beta-Hydrolases"/>
    <property type="match status" value="1"/>
</dbReference>
<protein>
    <submittedName>
        <fullName evidence="2">Alpha/beta-hydrolase</fullName>
    </submittedName>
</protein>
<keyword evidence="2" id="KW-0378">Hydrolase</keyword>
<feature type="domain" description="AB hydrolase-1" evidence="1">
    <location>
        <begin position="101"/>
        <end position="364"/>
    </location>
</feature>
<dbReference type="GO" id="GO:0016787">
    <property type="term" value="F:hydrolase activity"/>
    <property type="evidence" value="ECO:0007669"/>
    <property type="project" value="UniProtKB-KW"/>
</dbReference>
<dbReference type="InterPro" id="IPR029058">
    <property type="entry name" value="AB_hydrolase_fold"/>
</dbReference>
<dbReference type="PRINTS" id="PR00111">
    <property type="entry name" value="ABHYDROLASE"/>
</dbReference>
<dbReference type="PRINTS" id="PR00412">
    <property type="entry name" value="EPOXHYDRLASE"/>
</dbReference>
<dbReference type="InterPro" id="IPR000073">
    <property type="entry name" value="AB_hydrolase_1"/>
</dbReference>
<gene>
    <name evidence="2" type="ORF">FA14DRAFT_161939</name>
</gene>
<dbReference type="PANTHER" id="PTHR43433:SF5">
    <property type="entry name" value="AB HYDROLASE-1 DOMAIN-CONTAINING PROTEIN"/>
    <property type="match status" value="1"/>
</dbReference>
<dbReference type="InterPro" id="IPR050471">
    <property type="entry name" value="AB_hydrolase"/>
</dbReference>
<dbReference type="STRING" id="1280837.A0A316V8N5"/>
<organism evidence="2 3">
    <name type="scientific">Meira miltonrushii</name>
    <dbReference type="NCBI Taxonomy" id="1280837"/>
    <lineage>
        <taxon>Eukaryota</taxon>
        <taxon>Fungi</taxon>
        <taxon>Dikarya</taxon>
        <taxon>Basidiomycota</taxon>
        <taxon>Ustilaginomycotina</taxon>
        <taxon>Exobasidiomycetes</taxon>
        <taxon>Exobasidiales</taxon>
        <taxon>Brachybasidiaceae</taxon>
        <taxon>Meira</taxon>
    </lineage>
</organism>
<accession>A0A316V8N5</accession>
<evidence type="ECO:0000313" key="3">
    <source>
        <dbReference type="Proteomes" id="UP000245771"/>
    </source>
</evidence>
<dbReference type="Proteomes" id="UP000245771">
    <property type="component" value="Unassembled WGS sequence"/>
</dbReference>
<dbReference type="Gene3D" id="3.40.50.1820">
    <property type="entry name" value="alpha/beta hydrolase"/>
    <property type="match status" value="1"/>
</dbReference>
<sequence length="388" mass="42770">MAETGLPLGAVYTGATVQTLDQARKEAESKPEGYSPTAFNPKTCSQKGYCKVARTRVPVGGNKTPSPDAIAKGAKVPYEGEQDKDKRGFNVYYEVHGTGPNHVVFIMGLNNSCFGWLNQVEHLVKDPSFSCLVLDNRGYGNTDIPSGRYKTSEMALDVLEVCDHVGWTGLRDLNVVGVSMGGMISLEISKLAPERVKSLTLISTTSGRGNGEKDLRISLPPFTGVSTISRLIAGRTLGFDSDQYRVNRVCEMLFPTKFLETVNENDPKKRTNRETFQEMFAFRYTFTRRQTLYGALAQVRGVVTHRVSPSQLSRINEAIPKITIITGDDDNLVNPANSHHMKKHMPKADLHILPGVGHVTVVQEPEKVNAILDDAFAVASKRLQEGKW</sequence>
<dbReference type="AlphaFoldDB" id="A0A316V8N5"/>
<dbReference type="EMBL" id="KZ819605">
    <property type="protein sequence ID" value="PWN32553.1"/>
    <property type="molecule type" value="Genomic_DNA"/>
</dbReference>
<evidence type="ECO:0000313" key="2">
    <source>
        <dbReference type="EMBL" id="PWN32553.1"/>
    </source>
</evidence>
<proteinExistence type="predicted"/>
<keyword evidence="3" id="KW-1185">Reference proteome</keyword>
<evidence type="ECO:0000259" key="1">
    <source>
        <dbReference type="Pfam" id="PF00561"/>
    </source>
</evidence>
<dbReference type="PANTHER" id="PTHR43433">
    <property type="entry name" value="HYDROLASE, ALPHA/BETA FOLD FAMILY PROTEIN"/>
    <property type="match status" value="1"/>
</dbReference>
<dbReference type="InterPro" id="IPR000639">
    <property type="entry name" value="Epox_hydrolase-like"/>
</dbReference>
<dbReference type="RefSeq" id="XP_025352855.1">
    <property type="nucleotide sequence ID" value="XM_025499354.1"/>
</dbReference>
<dbReference type="GeneID" id="37021135"/>